<protein>
    <submittedName>
        <fullName evidence="2">YfiR family protein</fullName>
    </submittedName>
</protein>
<comment type="caution">
    <text evidence="2">The sequence shown here is derived from an EMBL/GenBank/DDBJ whole genome shotgun (WGS) entry which is preliminary data.</text>
</comment>
<gene>
    <name evidence="2" type="ORF">H8R02_29210</name>
</gene>
<sequence>MTLLRAATGVNGGPLARRRVLAAAAAAALLAAVSARAQPERARESLVKAAFLHKFPSFVEWPAGTFASAAAPLRIGVLGDDQVARDLRELAREREREGRTIEVVRLAPGDSPQGLHVLYVRSTSTGRIADLLVTVPDRVLTVADSDGAHPPGSVISFFTEDGRVRLAVSLEAATRQRLRVSSRMLSVARMVPG</sequence>
<evidence type="ECO:0000313" key="2">
    <source>
        <dbReference type="EMBL" id="MBC5768576.1"/>
    </source>
</evidence>
<accession>A0A923S5I6</accession>
<dbReference type="InterPro" id="IPR025293">
    <property type="entry name" value="YfiR/HmsC-like"/>
</dbReference>
<dbReference type="EMBL" id="JACORU010000019">
    <property type="protein sequence ID" value="MBC5768576.1"/>
    <property type="molecule type" value="Genomic_DNA"/>
</dbReference>
<proteinExistence type="predicted"/>
<dbReference type="RefSeq" id="WP_187085433.1">
    <property type="nucleotide sequence ID" value="NZ_JACORU010000019.1"/>
</dbReference>
<dbReference type="InterPro" id="IPR006311">
    <property type="entry name" value="TAT_signal"/>
</dbReference>
<evidence type="ECO:0000313" key="3">
    <source>
        <dbReference type="Proteomes" id="UP000596827"/>
    </source>
</evidence>
<dbReference type="Proteomes" id="UP000596827">
    <property type="component" value="Unassembled WGS sequence"/>
</dbReference>
<evidence type="ECO:0000256" key="1">
    <source>
        <dbReference type="SAM" id="SignalP"/>
    </source>
</evidence>
<dbReference type="PROSITE" id="PS51318">
    <property type="entry name" value="TAT"/>
    <property type="match status" value="1"/>
</dbReference>
<dbReference type="AlphaFoldDB" id="A0A923S5I6"/>
<keyword evidence="3" id="KW-1185">Reference proteome</keyword>
<name>A0A923S5I6_9BURK</name>
<feature type="signal peptide" evidence="1">
    <location>
        <begin position="1"/>
        <end position="37"/>
    </location>
</feature>
<reference evidence="2" key="1">
    <citation type="submission" date="2020-08" db="EMBL/GenBank/DDBJ databases">
        <title>Ramlibacter sp. GTP1 16S ribosomal RNA gene genome sequencing and assembly.</title>
        <authorList>
            <person name="Kang M."/>
        </authorList>
    </citation>
    <scope>NUCLEOTIDE SEQUENCE</scope>
    <source>
        <strain evidence="2">GTP1</strain>
    </source>
</reference>
<keyword evidence="1" id="KW-0732">Signal</keyword>
<feature type="chain" id="PRO_5036849912" evidence="1">
    <location>
        <begin position="38"/>
        <end position="193"/>
    </location>
</feature>
<dbReference type="Pfam" id="PF13689">
    <property type="entry name" value="DUF4154"/>
    <property type="match status" value="1"/>
</dbReference>
<organism evidence="2 3">
    <name type="scientific">Ramlibacter albus</name>
    <dbReference type="NCBI Taxonomy" id="2079448"/>
    <lineage>
        <taxon>Bacteria</taxon>
        <taxon>Pseudomonadati</taxon>
        <taxon>Pseudomonadota</taxon>
        <taxon>Betaproteobacteria</taxon>
        <taxon>Burkholderiales</taxon>
        <taxon>Comamonadaceae</taxon>
        <taxon>Ramlibacter</taxon>
    </lineage>
</organism>